<dbReference type="HOGENOM" id="CLU_2890436_0_0_1"/>
<organism evidence="1">
    <name type="scientific">Albugo laibachii Nc14</name>
    <dbReference type="NCBI Taxonomy" id="890382"/>
    <lineage>
        <taxon>Eukaryota</taxon>
        <taxon>Sar</taxon>
        <taxon>Stramenopiles</taxon>
        <taxon>Oomycota</taxon>
        <taxon>Peronosporomycetes</taxon>
        <taxon>Albuginales</taxon>
        <taxon>Albuginaceae</taxon>
        <taxon>Albugo</taxon>
    </lineage>
</organism>
<proteinExistence type="predicted"/>
<evidence type="ECO:0000313" key="1">
    <source>
        <dbReference type="EMBL" id="CCA16604.1"/>
    </source>
</evidence>
<dbReference type="EMBL" id="FR824068">
    <property type="protein sequence ID" value="CCA16604.1"/>
    <property type="molecule type" value="Genomic_DNA"/>
</dbReference>
<sequence>MPLLAADPKKPHLTKLLFLEYTSRMSSIRKIDMVYKIKIKMSTERIAASSVRHAPPTGSYNRT</sequence>
<gene>
    <name evidence="1" type="primary">AlNc14C23G2361</name>
    <name evidence="1" type="ORF">ALNC14_027470</name>
</gene>
<reference evidence="1" key="2">
    <citation type="submission" date="2011-02" db="EMBL/GenBank/DDBJ databases">
        <authorList>
            <person name="MacLean D."/>
        </authorList>
    </citation>
    <scope>NUCLEOTIDE SEQUENCE</scope>
</reference>
<accession>F0W662</accession>
<protein>
    <submittedName>
        <fullName evidence="1">AlNc14C23G2361 protein</fullName>
    </submittedName>
</protein>
<dbReference type="AlphaFoldDB" id="F0W662"/>
<name>F0W662_9STRA</name>
<reference evidence="1" key="1">
    <citation type="journal article" date="2011" name="PLoS Biol.">
        <title>Gene gain and loss during evolution of obligate parasitism in the white rust pathogen of Arabidopsis thaliana.</title>
        <authorList>
            <person name="Kemen E."/>
            <person name="Gardiner A."/>
            <person name="Schultz-Larsen T."/>
            <person name="Kemen A.C."/>
            <person name="Balmuth A.L."/>
            <person name="Robert-Seilaniantz A."/>
            <person name="Bailey K."/>
            <person name="Holub E."/>
            <person name="Studholme D.J."/>
            <person name="Maclean D."/>
            <person name="Jones J.D."/>
        </authorList>
    </citation>
    <scope>NUCLEOTIDE SEQUENCE</scope>
</reference>